<proteinExistence type="predicted"/>
<dbReference type="PANTHER" id="PTHR34057:SF10">
    <property type="entry name" value="TRANSPOSASE, PTTA_EN_SPM, PLANT"/>
    <property type="match status" value="1"/>
</dbReference>
<dbReference type="EMBL" id="KI630297">
    <property type="protein sequence ID" value="EYU42357.1"/>
    <property type="molecule type" value="Genomic_DNA"/>
</dbReference>
<evidence type="ECO:0000313" key="2">
    <source>
        <dbReference type="Proteomes" id="UP000030748"/>
    </source>
</evidence>
<dbReference type="Proteomes" id="UP000030748">
    <property type="component" value="Unassembled WGS sequence"/>
</dbReference>
<gene>
    <name evidence="1" type="ORF">MIMGU_mgv1a020248mg</name>
</gene>
<protein>
    <submittedName>
        <fullName evidence="1">Uncharacterized protein</fullName>
    </submittedName>
</protein>
<accession>A0A022RPF2</accession>
<sequence>TKNSIKSMCCLPSLSMGPEITAGDKLKAKMKASSTYEANPTFDKELENECRNFASRAVDQTEKVNITEATNSGVEAQEYLDATESSSSFDDCDDSEPLYRHGDDDFDLNFGFDDAFRLRKKDLTNDWRSYVQPLRWRCKWVELQIKKLEEQGRMYDVQLGKYSQQKQAWLEKSALEQGLGVKSIPFYQNHGGKNEVRKRKKRRRAEKTKDLLPYISHHNIFSYYVSKKGSDRGAFVEGELRNRGEL</sequence>
<keyword evidence="2" id="KW-1185">Reference proteome</keyword>
<reference evidence="1 2" key="1">
    <citation type="journal article" date="2013" name="Proc. Natl. Acad. Sci. U.S.A.">
        <title>Fine-scale variation in meiotic recombination in Mimulus inferred from population shotgun sequencing.</title>
        <authorList>
            <person name="Hellsten U."/>
            <person name="Wright K.M."/>
            <person name="Jenkins J."/>
            <person name="Shu S."/>
            <person name="Yuan Y."/>
            <person name="Wessler S.R."/>
            <person name="Schmutz J."/>
            <person name="Willis J.H."/>
            <person name="Rokhsar D.S."/>
        </authorList>
    </citation>
    <scope>NUCLEOTIDE SEQUENCE [LARGE SCALE GENOMIC DNA]</scope>
    <source>
        <strain evidence="2">cv. DUN x IM62</strain>
    </source>
</reference>
<feature type="non-terminal residue" evidence="1">
    <location>
        <position position="1"/>
    </location>
</feature>
<organism evidence="1 2">
    <name type="scientific">Erythranthe guttata</name>
    <name type="common">Yellow monkey flower</name>
    <name type="synonym">Mimulus guttatus</name>
    <dbReference type="NCBI Taxonomy" id="4155"/>
    <lineage>
        <taxon>Eukaryota</taxon>
        <taxon>Viridiplantae</taxon>
        <taxon>Streptophyta</taxon>
        <taxon>Embryophyta</taxon>
        <taxon>Tracheophyta</taxon>
        <taxon>Spermatophyta</taxon>
        <taxon>Magnoliopsida</taxon>
        <taxon>eudicotyledons</taxon>
        <taxon>Gunneridae</taxon>
        <taxon>Pentapetalae</taxon>
        <taxon>asterids</taxon>
        <taxon>lamiids</taxon>
        <taxon>Lamiales</taxon>
        <taxon>Phrymaceae</taxon>
        <taxon>Erythranthe</taxon>
    </lineage>
</organism>
<dbReference type="AlphaFoldDB" id="A0A022RPF2"/>
<dbReference type="PANTHER" id="PTHR34057">
    <property type="entry name" value="ELONGATION FACTOR"/>
    <property type="match status" value="1"/>
</dbReference>
<dbReference type="STRING" id="4155.A0A022RPF2"/>
<evidence type="ECO:0000313" key="1">
    <source>
        <dbReference type="EMBL" id="EYU42357.1"/>
    </source>
</evidence>
<name>A0A022RPF2_ERYGU</name>